<gene>
    <name evidence="2" type="ORF">DWV05_04230</name>
</gene>
<dbReference type="Proteomes" id="UP000254492">
    <property type="component" value="Unassembled WGS sequence"/>
</dbReference>
<keyword evidence="1" id="KW-0812">Transmembrane</keyword>
<comment type="caution">
    <text evidence="2">The sequence shown here is derived from an EMBL/GenBank/DDBJ whole genome shotgun (WGS) entry which is preliminary data.</text>
</comment>
<keyword evidence="3" id="KW-1185">Reference proteome</keyword>
<accession>A0ABX9I4Y8</accession>
<evidence type="ECO:0000313" key="3">
    <source>
        <dbReference type="Proteomes" id="UP000254492"/>
    </source>
</evidence>
<sequence length="60" mass="7120">MYGYQRRWLRRLMVIVMTVVAILIFVKRDVILDHLFNQFSQSTVAPKTPQKEDPQKKLAT</sequence>
<proteinExistence type="predicted"/>
<evidence type="ECO:0000256" key="1">
    <source>
        <dbReference type="SAM" id="Phobius"/>
    </source>
</evidence>
<reference evidence="2 3" key="1">
    <citation type="submission" date="2018-07" db="EMBL/GenBank/DDBJ databases">
        <title>Genome-based reclassification of Weissella jogaejeotgali as Weissella thailandensis.</title>
        <authorList>
            <person name="Chun J."/>
            <person name="Kim B.-Y."/>
            <person name="Kwak M.-J."/>
        </authorList>
    </citation>
    <scope>NUCLEOTIDE SEQUENCE [LARGE SCALE GENOMIC DNA]</scope>
    <source>
        <strain evidence="2 3">KCTC 3751</strain>
    </source>
</reference>
<keyword evidence="1" id="KW-1133">Transmembrane helix</keyword>
<dbReference type="RefSeq" id="WP_115470846.1">
    <property type="nucleotide sequence ID" value="NZ_BJEC01000006.1"/>
</dbReference>
<evidence type="ECO:0000313" key="2">
    <source>
        <dbReference type="EMBL" id="RDS59773.1"/>
    </source>
</evidence>
<keyword evidence="1" id="KW-0472">Membrane</keyword>
<organism evidence="2 3">
    <name type="scientific">Weissella thailandensis</name>
    <dbReference type="NCBI Taxonomy" id="89061"/>
    <lineage>
        <taxon>Bacteria</taxon>
        <taxon>Bacillati</taxon>
        <taxon>Bacillota</taxon>
        <taxon>Bacilli</taxon>
        <taxon>Lactobacillales</taxon>
        <taxon>Lactobacillaceae</taxon>
        <taxon>Weissella</taxon>
    </lineage>
</organism>
<name>A0ABX9I4Y8_9LACO</name>
<feature type="transmembrane region" description="Helical" evidence="1">
    <location>
        <begin position="12"/>
        <end position="31"/>
    </location>
</feature>
<dbReference type="EMBL" id="QRAY01000006">
    <property type="protein sequence ID" value="RDS59773.1"/>
    <property type="molecule type" value="Genomic_DNA"/>
</dbReference>
<protein>
    <submittedName>
        <fullName evidence="2">Uncharacterized protein</fullName>
    </submittedName>
</protein>